<dbReference type="FunFam" id="3.10.20.90:FF:000254">
    <property type="entry name" value="UV excision repair protein Rad23"/>
    <property type="match status" value="1"/>
</dbReference>
<comment type="function">
    <text evidence="5">Multiubiquitin chain receptor involved in modulation of proteasomal degradation. Involved in nucleotide excision repair.</text>
</comment>
<dbReference type="SMART" id="SM00213">
    <property type="entry name" value="UBQ"/>
    <property type="match status" value="1"/>
</dbReference>
<evidence type="ECO:0000256" key="2">
    <source>
        <dbReference type="ARBA" id="ARBA00022763"/>
    </source>
</evidence>
<organism evidence="9 10">
    <name type="scientific">Phanerochaete sordida</name>
    <dbReference type="NCBI Taxonomy" id="48140"/>
    <lineage>
        <taxon>Eukaryota</taxon>
        <taxon>Fungi</taxon>
        <taxon>Dikarya</taxon>
        <taxon>Basidiomycota</taxon>
        <taxon>Agaricomycotina</taxon>
        <taxon>Agaricomycetes</taxon>
        <taxon>Polyporales</taxon>
        <taxon>Phanerochaetaceae</taxon>
        <taxon>Phanerochaete</taxon>
    </lineage>
</organism>
<dbReference type="SUPFAM" id="SSF54236">
    <property type="entry name" value="Ubiquitin-like"/>
    <property type="match status" value="1"/>
</dbReference>
<dbReference type="EMBL" id="BPQB01000040">
    <property type="protein sequence ID" value="GJE94448.1"/>
    <property type="molecule type" value="Genomic_DNA"/>
</dbReference>
<dbReference type="SUPFAM" id="SSF101238">
    <property type="entry name" value="XPC-binding domain"/>
    <property type="match status" value="1"/>
</dbReference>
<dbReference type="GO" id="GO:0031593">
    <property type="term" value="F:polyubiquitin modification-dependent protein binding"/>
    <property type="evidence" value="ECO:0007669"/>
    <property type="project" value="UniProtKB-UniRule"/>
</dbReference>
<dbReference type="AlphaFoldDB" id="A0A9P3GGE7"/>
<dbReference type="GO" id="GO:0043161">
    <property type="term" value="P:proteasome-mediated ubiquitin-dependent protein catabolic process"/>
    <property type="evidence" value="ECO:0007669"/>
    <property type="project" value="UniProtKB-UniRule"/>
</dbReference>
<dbReference type="InterPro" id="IPR000626">
    <property type="entry name" value="Ubiquitin-like_dom"/>
</dbReference>
<feature type="region of interest" description="Disordered" evidence="6">
    <location>
        <begin position="258"/>
        <end position="285"/>
    </location>
</feature>
<dbReference type="OrthoDB" id="419317at2759"/>
<sequence length="413" mass="42904">MKITVKTLQQKTFTLDAEPSETVADLKKKIEQEHGHALATQKLIYSGQVLGDDKTVESCNIKEKGFLVLMVAKPKAEPKPAAPTAPVAATSAAPSNPPAAAPAADAPAASTPAAAAPQPPNAPILTPAQAAPVSAAPSSRAFNDENAFVTGTELQTTVQNMMEMGFERDQVMRALRASYNNPDRAVEYLFNGVPAHLEEVAAGAQPQPPAQAPAAAAPAATPAAAPAPAGQLPPAIPFEQLPRAPAAAGQPQNLFQLAQQQQAAQPGAAGARQAGQPGVSLPGAGAGAGIDVSQLQNQPQIQHLRQLLQQNPELIQPVLQQLAEQNPGLAAMFAQNPEAIAQAIGLSAEDLEGGDELPEGAQVIHVTEEEQAAIQRLQDLGFSRQAAIEAYFACDKNEEMAANYLFESGGQFD</sequence>
<evidence type="ECO:0000313" key="9">
    <source>
        <dbReference type="EMBL" id="GJE94448.1"/>
    </source>
</evidence>
<proteinExistence type="inferred from homology"/>
<dbReference type="FunFam" id="1.10.8.10:FF:000002">
    <property type="entry name" value="UV excision repair protein RAD23 homolog"/>
    <property type="match status" value="1"/>
</dbReference>
<evidence type="ECO:0000256" key="5">
    <source>
        <dbReference type="RuleBase" id="RU367049"/>
    </source>
</evidence>
<dbReference type="PANTHER" id="PTHR10621">
    <property type="entry name" value="UV EXCISION REPAIR PROTEIN RAD23"/>
    <property type="match status" value="1"/>
</dbReference>
<dbReference type="CDD" id="cd01805">
    <property type="entry name" value="Ubl_Rad23"/>
    <property type="match status" value="1"/>
</dbReference>
<accession>A0A9P3GGE7</accession>
<dbReference type="InterPro" id="IPR036353">
    <property type="entry name" value="XPC-bd_sf"/>
</dbReference>
<evidence type="ECO:0000256" key="3">
    <source>
        <dbReference type="ARBA" id="ARBA00023204"/>
    </source>
</evidence>
<dbReference type="InterPro" id="IPR015360">
    <property type="entry name" value="XPC-bd"/>
</dbReference>
<keyword evidence="3 5" id="KW-0234">DNA repair</keyword>
<dbReference type="PROSITE" id="PS50053">
    <property type="entry name" value="UBIQUITIN_2"/>
    <property type="match status" value="1"/>
</dbReference>
<dbReference type="GO" id="GO:0006289">
    <property type="term" value="P:nucleotide-excision repair"/>
    <property type="evidence" value="ECO:0007669"/>
    <property type="project" value="UniProtKB-UniRule"/>
</dbReference>
<dbReference type="GO" id="GO:0003684">
    <property type="term" value="F:damaged DNA binding"/>
    <property type="evidence" value="ECO:0007669"/>
    <property type="project" value="UniProtKB-UniRule"/>
</dbReference>
<evidence type="ECO:0000313" key="10">
    <source>
        <dbReference type="Proteomes" id="UP000703269"/>
    </source>
</evidence>
<keyword evidence="4 5" id="KW-0539">Nucleus</keyword>
<dbReference type="InterPro" id="IPR015940">
    <property type="entry name" value="UBA"/>
</dbReference>
<evidence type="ECO:0000256" key="4">
    <source>
        <dbReference type="ARBA" id="ARBA00023242"/>
    </source>
</evidence>
<keyword evidence="1" id="KW-0677">Repeat</keyword>
<feature type="compositionally biased region" description="Low complexity" evidence="6">
    <location>
        <begin position="127"/>
        <end position="138"/>
    </location>
</feature>
<protein>
    <recommendedName>
        <fullName evidence="5">UV excision repair protein RAD23</fullName>
    </recommendedName>
</protein>
<evidence type="ECO:0000259" key="7">
    <source>
        <dbReference type="PROSITE" id="PS50030"/>
    </source>
</evidence>
<dbReference type="GO" id="GO:0005654">
    <property type="term" value="C:nucleoplasm"/>
    <property type="evidence" value="ECO:0007669"/>
    <property type="project" value="TreeGrafter"/>
</dbReference>
<feature type="domain" description="UBA" evidence="7">
    <location>
        <begin position="367"/>
        <end position="408"/>
    </location>
</feature>
<evidence type="ECO:0000256" key="6">
    <source>
        <dbReference type="SAM" id="MobiDB-lite"/>
    </source>
</evidence>
<feature type="region of interest" description="Disordered" evidence="6">
    <location>
        <begin position="77"/>
        <end position="138"/>
    </location>
</feature>
<dbReference type="Pfam" id="PF00627">
    <property type="entry name" value="UBA"/>
    <property type="match status" value="2"/>
</dbReference>
<feature type="compositionally biased region" description="Low complexity" evidence="6">
    <location>
        <begin position="258"/>
        <end position="278"/>
    </location>
</feature>
<dbReference type="InterPro" id="IPR004806">
    <property type="entry name" value="Rad23"/>
</dbReference>
<dbReference type="Gene3D" id="1.10.10.540">
    <property type="entry name" value="XPC-binding domain"/>
    <property type="match status" value="1"/>
</dbReference>
<evidence type="ECO:0000259" key="8">
    <source>
        <dbReference type="PROSITE" id="PS50053"/>
    </source>
</evidence>
<gene>
    <name evidence="9" type="ORF">PsYK624_106180</name>
</gene>
<dbReference type="Gene3D" id="1.10.8.10">
    <property type="entry name" value="DNA helicase RuvA subunit, C-terminal domain"/>
    <property type="match status" value="2"/>
</dbReference>
<feature type="compositionally biased region" description="Low complexity" evidence="6">
    <location>
        <begin position="101"/>
        <end position="116"/>
    </location>
</feature>
<dbReference type="InterPro" id="IPR009060">
    <property type="entry name" value="UBA-like_sf"/>
</dbReference>
<dbReference type="Gene3D" id="3.10.20.90">
    <property type="entry name" value="Phosphatidylinositol 3-kinase Catalytic Subunit, Chain A, domain 1"/>
    <property type="match status" value="1"/>
</dbReference>
<dbReference type="Pfam" id="PF00240">
    <property type="entry name" value="ubiquitin"/>
    <property type="match status" value="1"/>
</dbReference>
<dbReference type="GO" id="GO:0043130">
    <property type="term" value="F:ubiquitin binding"/>
    <property type="evidence" value="ECO:0007669"/>
    <property type="project" value="UniProtKB-UniRule"/>
</dbReference>
<dbReference type="Pfam" id="PF09280">
    <property type="entry name" value="XPC-binding"/>
    <property type="match status" value="1"/>
</dbReference>
<dbReference type="SUPFAM" id="SSF46934">
    <property type="entry name" value="UBA-like"/>
    <property type="match status" value="2"/>
</dbReference>
<dbReference type="InterPro" id="IPR029071">
    <property type="entry name" value="Ubiquitin-like_domsf"/>
</dbReference>
<feature type="domain" description="Ubiquitin-like" evidence="8">
    <location>
        <begin position="1"/>
        <end position="76"/>
    </location>
</feature>
<dbReference type="PRINTS" id="PR01839">
    <property type="entry name" value="RAD23PROTEIN"/>
</dbReference>
<dbReference type="PROSITE" id="PS50030">
    <property type="entry name" value="UBA"/>
    <property type="match status" value="2"/>
</dbReference>
<feature type="domain" description="UBA" evidence="7">
    <location>
        <begin position="142"/>
        <end position="192"/>
    </location>
</feature>
<dbReference type="PANTHER" id="PTHR10621:SF0">
    <property type="entry name" value="UV EXCISION REPAIR PROTEIN RAD23"/>
    <property type="match status" value="1"/>
</dbReference>
<feature type="compositionally biased region" description="Low complexity" evidence="6">
    <location>
        <begin position="82"/>
        <end position="94"/>
    </location>
</feature>
<name>A0A9P3GGE7_9APHY</name>
<comment type="caution">
    <text evidence="9">The sequence shown here is derived from an EMBL/GenBank/DDBJ whole genome shotgun (WGS) entry which is preliminary data.</text>
</comment>
<evidence type="ECO:0000256" key="1">
    <source>
        <dbReference type="ARBA" id="ARBA00022737"/>
    </source>
</evidence>
<dbReference type="Proteomes" id="UP000703269">
    <property type="component" value="Unassembled WGS sequence"/>
</dbReference>
<dbReference type="GO" id="GO:0070628">
    <property type="term" value="F:proteasome binding"/>
    <property type="evidence" value="ECO:0007669"/>
    <property type="project" value="TreeGrafter"/>
</dbReference>
<comment type="subcellular location">
    <subcellularLocation>
        <location evidence="5">Nucleus</location>
    </subcellularLocation>
    <subcellularLocation>
        <location evidence="5">Cytoplasm</location>
    </subcellularLocation>
</comment>
<keyword evidence="5" id="KW-0963">Cytoplasm</keyword>
<feature type="region of interest" description="Disordered" evidence="6">
    <location>
        <begin position="202"/>
        <end position="237"/>
    </location>
</feature>
<dbReference type="NCBIfam" id="TIGR00601">
    <property type="entry name" value="rad23"/>
    <property type="match status" value="1"/>
</dbReference>
<reference evidence="9 10" key="1">
    <citation type="submission" date="2021-08" db="EMBL/GenBank/DDBJ databases">
        <title>Draft Genome Sequence of Phanerochaete sordida strain YK-624.</title>
        <authorList>
            <person name="Mori T."/>
            <person name="Dohra H."/>
            <person name="Suzuki T."/>
            <person name="Kawagishi H."/>
            <person name="Hirai H."/>
        </authorList>
    </citation>
    <scope>NUCLEOTIDE SEQUENCE [LARGE SCALE GENOMIC DNA]</scope>
    <source>
        <strain evidence="9 10">YK-624</strain>
    </source>
</reference>
<dbReference type="FunFam" id="1.10.8.10:FF:000003">
    <property type="entry name" value="UV excision repair protein RAD23 homolog"/>
    <property type="match status" value="1"/>
</dbReference>
<dbReference type="GO" id="GO:0005829">
    <property type="term" value="C:cytosol"/>
    <property type="evidence" value="ECO:0007669"/>
    <property type="project" value="TreeGrafter"/>
</dbReference>
<feature type="compositionally biased region" description="Low complexity" evidence="6">
    <location>
        <begin position="212"/>
        <end position="233"/>
    </location>
</feature>
<keyword evidence="2 5" id="KW-0227">DNA damage</keyword>
<comment type="similarity">
    <text evidence="5">Belongs to the RAD23 family.</text>
</comment>
<dbReference type="CDD" id="cd14281">
    <property type="entry name" value="UBA2_Rad23_like"/>
    <property type="match status" value="1"/>
</dbReference>
<keyword evidence="10" id="KW-1185">Reference proteome</keyword>
<dbReference type="SMART" id="SM00165">
    <property type="entry name" value="UBA"/>
    <property type="match status" value="2"/>
</dbReference>